<accession>A0A0K0DL47</accession>
<reference evidence="2" key="2">
    <citation type="submission" date="2017-02" db="UniProtKB">
        <authorList>
            <consortium name="WormBaseParasite"/>
        </authorList>
    </citation>
    <scope>IDENTIFICATION</scope>
</reference>
<protein>
    <submittedName>
        <fullName evidence="2">Uncharacterized protein</fullName>
    </submittedName>
</protein>
<keyword evidence="1" id="KW-1185">Reference proteome</keyword>
<dbReference type="Proteomes" id="UP000035642">
    <property type="component" value="Unassembled WGS sequence"/>
</dbReference>
<sequence length="93" mass="10534">MLLMEEILRVYRVVNPASTVPQSISSTNVHKDGKVTSPTAVDAQELSHTLVQNMNRALNCITNAKQSPLNGTVFHFLFNFIRHDDTMTFVRQF</sequence>
<dbReference type="AlphaFoldDB" id="A0A0K0DL47"/>
<name>A0A0K0DL47_ANGCA</name>
<dbReference type="STRING" id="6313.A0A0K0DL47"/>
<evidence type="ECO:0000313" key="1">
    <source>
        <dbReference type="Proteomes" id="UP000035642"/>
    </source>
</evidence>
<dbReference type="WBParaSite" id="ACAC_0001228801-mRNA-1">
    <property type="protein sequence ID" value="ACAC_0001228801-mRNA-1"/>
    <property type="gene ID" value="ACAC_0001228801"/>
</dbReference>
<reference evidence="1" key="1">
    <citation type="submission" date="2012-09" db="EMBL/GenBank/DDBJ databases">
        <authorList>
            <person name="Martin A.A."/>
        </authorList>
    </citation>
    <scope>NUCLEOTIDE SEQUENCE</scope>
</reference>
<proteinExistence type="predicted"/>
<organism evidence="1 2">
    <name type="scientific">Angiostrongylus cantonensis</name>
    <name type="common">Rat lungworm</name>
    <dbReference type="NCBI Taxonomy" id="6313"/>
    <lineage>
        <taxon>Eukaryota</taxon>
        <taxon>Metazoa</taxon>
        <taxon>Ecdysozoa</taxon>
        <taxon>Nematoda</taxon>
        <taxon>Chromadorea</taxon>
        <taxon>Rhabditida</taxon>
        <taxon>Rhabditina</taxon>
        <taxon>Rhabditomorpha</taxon>
        <taxon>Strongyloidea</taxon>
        <taxon>Metastrongylidae</taxon>
        <taxon>Angiostrongylus</taxon>
    </lineage>
</organism>
<evidence type="ECO:0000313" key="2">
    <source>
        <dbReference type="WBParaSite" id="ACAC_0001228801-mRNA-1"/>
    </source>
</evidence>